<accession>Q6TY49</accession>
<dbReference type="PIRSF" id="PIRSF000097">
    <property type="entry name" value="AKR"/>
    <property type="match status" value="1"/>
</dbReference>
<evidence type="ECO:0000259" key="5">
    <source>
        <dbReference type="Pfam" id="PF00248"/>
    </source>
</evidence>
<dbReference type="InterPro" id="IPR020471">
    <property type="entry name" value="AKR"/>
</dbReference>
<sequence length="324" mass="36263">MASNYSNIPEVSMSSSSRKIPIVGLGTATFPPVGSKTVVAAVLQAIQIGYRHFDTASVYQTESDLGEAIAEALRLGLIKSREELFTTSKLWCSDAHAQHVVPTLQKTLKNLNLDYLDLYLVHWPVSVKHGTYDYPIKTEDIIPMDYESVWGAMEECHKLGLAKAIGVSNFSCKKLGHLLSFAKIPPAVNQVEMNPVWQQRKLVEFCKENGVLVGAFSPLGALGTSWGSNNVMESEILKEIAKAKGKTVAQVSLRWAYEQGVIVLVKSYRAERMQENLGIFDWELSDEDTKKIREIPQRRVHRGEEFISENGPFKSIEEFWDGEL</sequence>
<feature type="domain" description="NADP-dependent oxidoreductase" evidence="5">
    <location>
        <begin position="23"/>
        <end position="295"/>
    </location>
</feature>
<evidence type="ECO:0000256" key="1">
    <source>
        <dbReference type="ARBA" id="ARBA00023002"/>
    </source>
</evidence>
<evidence type="ECO:0000256" key="4">
    <source>
        <dbReference type="PIRSR" id="PIRSR000097-3"/>
    </source>
</evidence>
<dbReference type="InterPro" id="IPR023210">
    <property type="entry name" value="NADP_OxRdtase_dom"/>
</dbReference>
<dbReference type="Gene3D" id="3.20.20.100">
    <property type="entry name" value="NADP-dependent oxidoreductase domain"/>
    <property type="match status" value="1"/>
</dbReference>
<feature type="binding site" evidence="3">
    <location>
        <position position="122"/>
    </location>
    <ligand>
        <name>substrate</name>
    </ligand>
</feature>
<protein>
    <submittedName>
        <fullName evidence="6">Reductase 1</fullName>
    </submittedName>
</protein>
<dbReference type="InterPro" id="IPR044497">
    <property type="entry name" value="AKR4A/B"/>
</dbReference>
<dbReference type="InterPro" id="IPR036812">
    <property type="entry name" value="NAD(P)_OxRdtase_dom_sf"/>
</dbReference>
<dbReference type="GO" id="GO:0016616">
    <property type="term" value="F:oxidoreductase activity, acting on the CH-OH group of donors, NAD or NADP as acceptor"/>
    <property type="evidence" value="ECO:0007669"/>
    <property type="project" value="InterPro"/>
</dbReference>
<evidence type="ECO:0000256" key="2">
    <source>
        <dbReference type="PIRSR" id="PIRSR000097-1"/>
    </source>
</evidence>
<dbReference type="EMBL" id="AY382664">
    <property type="protein sequence ID" value="AAR89809.1"/>
    <property type="molecule type" value="Genomic_DNA"/>
</dbReference>
<dbReference type="GO" id="GO:0044550">
    <property type="term" value="P:secondary metabolite biosynthetic process"/>
    <property type="evidence" value="ECO:0007669"/>
    <property type="project" value="UniProtKB-ARBA"/>
</dbReference>
<dbReference type="InterPro" id="IPR018170">
    <property type="entry name" value="Aldo/ket_reductase_CS"/>
</dbReference>
<feature type="active site" description="Proton donor" evidence="2">
    <location>
        <position position="59"/>
    </location>
</feature>
<proteinExistence type="evidence at transcript level"/>
<dbReference type="CDD" id="cd19124">
    <property type="entry name" value="AKR_AKR4A_4B"/>
    <property type="match status" value="1"/>
</dbReference>
<name>Q6TY49_HYDMC</name>
<dbReference type="Pfam" id="PF00248">
    <property type="entry name" value="Aldo_ket_red"/>
    <property type="match status" value="1"/>
</dbReference>
<feature type="site" description="Lowers pKa of active site Tyr" evidence="4">
    <location>
        <position position="89"/>
    </location>
</feature>
<dbReference type="PROSITE" id="PS00062">
    <property type="entry name" value="ALDOKETO_REDUCTASE_2"/>
    <property type="match status" value="1"/>
</dbReference>
<evidence type="ECO:0000313" key="6">
    <source>
        <dbReference type="EMBL" id="AAR89811.1"/>
    </source>
</evidence>
<evidence type="ECO:0000256" key="3">
    <source>
        <dbReference type="PIRSR" id="PIRSR000097-2"/>
    </source>
</evidence>
<dbReference type="AlphaFoldDB" id="Q6TY49"/>
<dbReference type="SUPFAM" id="SSF51430">
    <property type="entry name" value="NAD(P)-linked oxidoreductase"/>
    <property type="match status" value="1"/>
</dbReference>
<organism evidence="6">
    <name type="scientific">Hydrangea macrophylla</name>
    <name type="common">Bigleaf hydrangea</name>
    <name type="synonym">Viburnum macrophyllum</name>
    <dbReference type="NCBI Taxonomy" id="23110"/>
    <lineage>
        <taxon>Eukaryota</taxon>
        <taxon>Viridiplantae</taxon>
        <taxon>Streptophyta</taxon>
        <taxon>Embryophyta</taxon>
        <taxon>Tracheophyta</taxon>
        <taxon>Spermatophyta</taxon>
        <taxon>Magnoliopsida</taxon>
        <taxon>eudicotyledons</taxon>
        <taxon>Gunneridae</taxon>
        <taxon>Pentapetalae</taxon>
        <taxon>asterids</taxon>
        <taxon>Cornales</taxon>
        <taxon>Hydrangeaceae</taxon>
        <taxon>Hydrangeeae</taxon>
        <taxon>Hydrangea</taxon>
        <taxon>Hydrangea sect. Macrophyllae</taxon>
    </lineage>
</organism>
<keyword evidence="1" id="KW-0560">Oxidoreductase</keyword>
<dbReference type="PROSITE" id="PS00798">
    <property type="entry name" value="ALDOKETO_REDUCTASE_1"/>
    <property type="match status" value="1"/>
</dbReference>
<dbReference type="FunFam" id="3.20.20.100:FF:000014">
    <property type="entry name" value="NAD(P)-linked oxidoreductase superfamily protein"/>
    <property type="match status" value="1"/>
</dbReference>
<dbReference type="PANTHER" id="PTHR11732">
    <property type="entry name" value="ALDO/KETO REDUCTASE"/>
    <property type="match status" value="1"/>
</dbReference>
<dbReference type="EMBL" id="AY382666">
    <property type="protein sequence ID" value="AAR89811.1"/>
    <property type="molecule type" value="mRNA"/>
</dbReference>
<reference evidence="6" key="1">
    <citation type="submission" date="2003-09" db="EMBL/GenBank/DDBJ databases">
        <title>Genes for two Hydrangea macrophylla reductases belonging to the aldo/keto reductase superfamily.</title>
        <authorList>
            <person name="Schroeder G."/>
            <person name="Schroeder J."/>
        </authorList>
    </citation>
    <scope>NUCLEOTIDE SEQUENCE</scope>
    <source>
        <tissue evidence="6">Leaf</tissue>
    </source>
</reference>
<dbReference type="PRINTS" id="PR00069">
    <property type="entry name" value="ALDKETRDTASE"/>
</dbReference>